<dbReference type="Proteomes" id="UP000799766">
    <property type="component" value="Unassembled WGS sequence"/>
</dbReference>
<name>A0A6A6P695_9PEZI</name>
<dbReference type="GO" id="GO:0031262">
    <property type="term" value="C:Ndc80 complex"/>
    <property type="evidence" value="ECO:0007669"/>
    <property type="project" value="InterPro"/>
</dbReference>
<evidence type="ECO:0000256" key="7">
    <source>
        <dbReference type="ARBA" id="ARBA00023306"/>
    </source>
</evidence>
<evidence type="ECO:0000313" key="13">
    <source>
        <dbReference type="Proteomes" id="UP000799766"/>
    </source>
</evidence>
<keyword evidence="7 9" id="KW-0131">Cell cycle</keyword>
<evidence type="ECO:0000256" key="5">
    <source>
        <dbReference type="ARBA" id="ARBA00022838"/>
    </source>
</evidence>
<evidence type="ECO:0000256" key="3">
    <source>
        <dbReference type="ARBA" id="ARBA00022618"/>
    </source>
</evidence>
<dbReference type="Gene3D" id="3.30.457.50">
    <property type="entry name" value="Chromosome segregation protein Spc25"/>
    <property type="match status" value="1"/>
</dbReference>
<evidence type="ECO:0000256" key="8">
    <source>
        <dbReference type="ARBA" id="ARBA00023328"/>
    </source>
</evidence>
<keyword evidence="3 9" id="KW-0132">Cell division</keyword>
<dbReference type="PANTHER" id="PTHR14281">
    <property type="entry name" value="KINETOCHORE PROTEIN SPC25-RELATED"/>
    <property type="match status" value="1"/>
</dbReference>
<evidence type="ECO:0000256" key="2">
    <source>
        <dbReference type="ARBA" id="ARBA00022454"/>
    </source>
</evidence>
<comment type="function">
    <text evidence="9">Acts as a component of the essential kinetochore-associated NDC80 complex, which is required for chromosome segregation and spindle checkpoint activity.</text>
</comment>
<evidence type="ECO:0000256" key="10">
    <source>
        <dbReference type="SAM" id="MobiDB-lite"/>
    </source>
</evidence>
<keyword evidence="6" id="KW-0175">Coiled coil</keyword>
<reference evidence="12" key="1">
    <citation type="journal article" date="2020" name="Stud. Mycol.">
        <title>101 Dothideomycetes genomes: a test case for predicting lifestyles and emergence of pathogens.</title>
        <authorList>
            <person name="Haridas S."/>
            <person name="Albert R."/>
            <person name="Binder M."/>
            <person name="Bloem J."/>
            <person name="Labutti K."/>
            <person name="Salamov A."/>
            <person name="Andreopoulos B."/>
            <person name="Baker S."/>
            <person name="Barry K."/>
            <person name="Bills G."/>
            <person name="Bluhm B."/>
            <person name="Cannon C."/>
            <person name="Castanera R."/>
            <person name="Culley D."/>
            <person name="Daum C."/>
            <person name="Ezra D."/>
            <person name="Gonzalez J."/>
            <person name="Henrissat B."/>
            <person name="Kuo A."/>
            <person name="Liang C."/>
            <person name="Lipzen A."/>
            <person name="Lutzoni F."/>
            <person name="Magnuson J."/>
            <person name="Mondo S."/>
            <person name="Nolan M."/>
            <person name="Ohm R."/>
            <person name="Pangilinan J."/>
            <person name="Park H.-J."/>
            <person name="Ramirez L."/>
            <person name="Alfaro M."/>
            <person name="Sun H."/>
            <person name="Tritt A."/>
            <person name="Yoshinaga Y."/>
            <person name="Zwiers L.-H."/>
            <person name="Turgeon B."/>
            <person name="Goodwin S."/>
            <person name="Spatafora J."/>
            <person name="Crous P."/>
            <person name="Grigoriev I."/>
        </authorList>
    </citation>
    <scope>NUCLEOTIDE SEQUENCE</scope>
    <source>
        <strain evidence="12">ATCC 16933</strain>
    </source>
</reference>
<keyword evidence="2 9" id="KW-0158">Chromosome</keyword>
<accession>A0A6A6P695</accession>
<evidence type="ECO:0000256" key="4">
    <source>
        <dbReference type="ARBA" id="ARBA00022776"/>
    </source>
</evidence>
<evidence type="ECO:0000256" key="6">
    <source>
        <dbReference type="ARBA" id="ARBA00023054"/>
    </source>
</evidence>
<comment type="subcellular location">
    <subcellularLocation>
        <location evidence="9">Nucleus</location>
    </subcellularLocation>
    <subcellularLocation>
        <location evidence="9">Chromosome</location>
        <location evidence="9">Centromere</location>
        <location evidence="9">Kinetochore</location>
    </subcellularLocation>
</comment>
<keyword evidence="5 9" id="KW-0995">Kinetochore</keyword>
<protein>
    <recommendedName>
        <fullName evidence="9">Kinetochore protein SPC25</fullName>
    </recommendedName>
</protein>
<dbReference type="GO" id="GO:0005634">
    <property type="term" value="C:nucleus"/>
    <property type="evidence" value="ECO:0007669"/>
    <property type="project" value="UniProtKB-SubCell"/>
</dbReference>
<organism evidence="12 13">
    <name type="scientific">Lineolata rhizophorae</name>
    <dbReference type="NCBI Taxonomy" id="578093"/>
    <lineage>
        <taxon>Eukaryota</taxon>
        <taxon>Fungi</taxon>
        <taxon>Dikarya</taxon>
        <taxon>Ascomycota</taxon>
        <taxon>Pezizomycotina</taxon>
        <taxon>Dothideomycetes</taxon>
        <taxon>Dothideomycetes incertae sedis</taxon>
        <taxon>Lineolatales</taxon>
        <taxon>Lineolataceae</taxon>
        <taxon>Lineolata</taxon>
    </lineage>
</organism>
<keyword evidence="4 9" id="KW-0498">Mitosis</keyword>
<evidence type="ECO:0000256" key="1">
    <source>
        <dbReference type="ARBA" id="ARBA00006379"/>
    </source>
</evidence>
<keyword evidence="8 9" id="KW-0137">Centromere</keyword>
<dbReference type="CDD" id="cd23784">
    <property type="entry name" value="RWD_Spc25"/>
    <property type="match status" value="1"/>
</dbReference>
<dbReference type="GO" id="GO:0051301">
    <property type="term" value="P:cell division"/>
    <property type="evidence" value="ECO:0007669"/>
    <property type="project" value="UniProtKB-UniRule"/>
</dbReference>
<sequence>MAAAATFEPSLSTSAMRPPLSSADAPSMADSLPNTNFGFDDLRERMARFTARFDDFIEKGRRRVLEERNQFRVNVVELQEDQRMRKRDIEILNLKQTTHSQTVAKEAAETAELHTAIQQLTSQRDTALSSRDALKAEVADVQAAIAARRDAQHKHARYLDAQSRFNGPELQFWEDHLCMRIEGAGLADRLKFVFTHVHERDWEREGWFELDLGKREYEIVAYRPKVEKEGVEGLLERLNESRDLTAFLKGMRELFVEALK</sequence>
<dbReference type="InterPro" id="IPR045143">
    <property type="entry name" value="Spc25"/>
</dbReference>
<gene>
    <name evidence="12" type="ORF">BDY21DRAFT_282666</name>
</gene>
<evidence type="ECO:0000313" key="12">
    <source>
        <dbReference type="EMBL" id="KAF2458963.1"/>
    </source>
</evidence>
<dbReference type="OrthoDB" id="4056921at2759"/>
<evidence type="ECO:0000256" key="9">
    <source>
        <dbReference type="RuleBase" id="RU367150"/>
    </source>
</evidence>
<comment type="subunit">
    <text evidence="9">Component of the NDC80 complex.</text>
</comment>
<dbReference type="InterPro" id="IPR013255">
    <property type="entry name" value="Spc25_C"/>
</dbReference>
<evidence type="ECO:0000259" key="11">
    <source>
        <dbReference type="Pfam" id="PF08234"/>
    </source>
</evidence>
<dbReference type="FunFam" id="3.30.457.50:FF:000001">
    <property type="entry name" value="Probable kinetochore protein spc25"/>
    <property type="match status" value="1"/>
</dbReference>
<feature type="region of interest" description="Disordered" evidence="10">
    <location>
        <begin position="1"/>
        <end position="32"/>
    </location>
</feature>
<dbReference type="GO" id="GO:0007059">
    <property type="term" value="P:chromosome segregation"/>
    <property type="evidence" value="ECO:0007669"/>
    <property type="project" value="InterPro"/>
</dbReference>
<dbReference type="Pfam" id="PF08234">
    <property type="entry name" value="Spindle_Spc25"/>
    <property type="match status" value="1"/>
</dbReference>
<dbReference type="EMBL" id="MU001676">
    <property type="protein sequence ID" value="KAF2458963.1"/>
    <property type="molecule type" value="Genomic_DNA"/>
</dbReference>
<keyword evidence="9" id="KW-0539">Nucleus</keyword>
<proteinExistence type="inferred from homology"/>
<feature type="domain" description="Chromosome segregation protein Spc25 C-terminal" evidence="11">
    <location>
        <begin position="187"/>
        <end position="256"/>
    </location>
</feature>
<keyword evidence="13" id="KW-1185">Reference proteome</keyword>
<dbReference type="AlphaFoldDB" id="A0A6A6P695"/>
<dbReference type="PANTHER" id="PTHR14281:SF0">
    <property type="entry name" value="KINETOCHORE PROTEIN SPC25"/>
    <property type="match status" value="1"/>
</dbReference>
<comment type="similarity">
    <text evidence="1 9">Belongs to the SPC25 family.</text>
</comment>